<dbReference type="EMBL" id="JACHGW010000001">
    <property type="protein sequence ID" value="MBB6048350.1"/>
    <property type="molecule type" value="Genomic_DNA"/>
</dbReference>
<dbReference type="AlphaFoldDB" id="A0A7W9SKM4"/>
<dbReference type="Proteomes" id="UP000520814">
    <property type="component" value="Unassembled WGS sequence"/>
</dbReference>
<reference evidence="2 3" key="1">
    <citation type="submission" date="2020-08" db="EMBL/GenBank/DDBJ databases">
        <title>Genomic Encyclopedia of Type Strains, Phase IV (KMG-IV): sequencing the most valuable type-strain genomes for metagenomic binning, comparative biology and taxonomic classification.</title>
        <authorList>
            <person name="Goeker M."/>
        </authorList>
    </citation>
    <scope>NUCLEOTIDE SEQUENCE [LARGE SCALE GENOMIC DNA]</scope>
    <source>
        <strain evidence="2 3">DSM 23562</strain>
    </source>
</reference>
<comment type="caution">
    <text evidence="2">The sequence shown here is derived from an EMBL/GenBank/DDBJ whole genome shotgun (WGS) entry which is preliminary data.</text>
</comment>
<evidence type="ECO:0000313" key="2">
    <source>
        <dbReference type="EMBL" id="MBB6048350.1"/>
    </source>
</evidence>
<keyword evidence="2" id="KW-0449">Lipoprotein</keyword>
<feature type="compositionally biased region" description="Basic and acidic residues" evidence="1">
    <location>
        <begin position="20"/>
        <end position="35"/>
    </location>
</feature>
<organism evidence="2 3">
    <name type="scientific">Armatimonas rosea</name>
    <dbReference type="NCBI Taxonomy" id="685828"/>
    <lineage>
        <taxon>Bacteria</taxon>
        <taxon>Bacillati</taxon>
        <taxon>Armatimonadota</taxon>
        <taxon>Armatimonadia</taxon>
        <taxon>Armatimonadales</taxon>
        <taxon>Armatimonadaceae</taxon>
        <taxon>Armatimonas</taxon>
    </lineage>
</organism>
<gene>
    <name evidence="2" type="ORF">HNQ39_000112</name>
</gene>
<evidence type="ECO:0000256" key="1">
    <source>
        <dbReference type="SAM" id="MobiDB-lite"/>
    </source>
</evidence>
<sequence>MKHETNSDDTMAEVPLTTPESEHHVNPDGETDAKKGARLGGIGGAVTGAVAGAMVGPGGAVLGAVVGGIAGAVASGLAVTEVDKVDGDSKNDPLPLETAEEEAQA</sequence>
<dbReference type="RefSeq" id="WP_184191857.1">
    <property type="nucleotide sequence ID" value="NZ_JACHGW010000001.1"/>
</dbReference>
<feature type="region of interest" description="Disordered" evidence="1">
    <location>
        <begin position="84"/>
        <end position="105"/>
    </location>
</feature>
<evidence type="ECO:0000313" key="3">
    <source>
        <dbReference type="Proteomes" id="UP000520814"/>
    </source>
</evidence>
<protein>
    <submittedName>
        <fullName evidence="2">Outer membrane lipoprotein SlyB</fullName>
    </submittedName>
</protein>
<name>A0A7W9SKM4_ARMRO</name>
<keyword evidence="3" id="KW-1185">Reference proteome</keyword>
<feature type="region of interest" description="Disordered" evidence="1">
    <location>
        <begin position="1"/>
        <end position="37"/>
    </location>
</feature>
<accession>A0A7W9SKM4</accession>
<proteinExistence type="predicted"/>